<keyword evidence="3" id="KW-1185">Reference proteome</keyword>
<dbReference type="Proteomes" id="UP000198211">
    <property type="component" value="Unassembled WGS sequence"/>
</dbReference>
<name>A0A225VY39_9STRA</name>
<dbReference type="EMBL" id="NBNE01002656">
    <property type="protein sequence ID" value="OWZ09818.1"/>
    <property type="molecule type" value="Genomic_DNA"/>
</dbReference>
<feature type="transmembrane region" description="Helical" evidence="1">
    <location>
        <begin position="25"/>
        <end position="43"/>
    </location>
</feature>
<accession>A0A225VY39</accession>
<evidence type="ECO:0000256" key="1">
    <source>
        <dbReference type="SAM" id="Phobius"/>
    </source>
</evidence>
<dbReference type="AlphaFoldDB" id="A0A225VY39"/>
<keyword evidence="1" id="KW-0812">Transmembrane</keyword>
<keyword evidence="1" id="KW-1133">Transmembrane helix</keyword>
<organism evidence="2 3">
    <name type="scientific">Phytophthora megakarya</name>
    <dbReference type="NCBI Taxonomy" id="4795"/>
    <lineage>
        <taxon>Eukaryota</taxon>
        <taxon>Sar</taxon>
        <taxon>Stramenopiles</taxon>
        <taxon>Oomycota</taxon>
        <taxon>Peronosporomycetes</taxon>
        <taxon>Peronosporales</taxon>
        <taxon>Peronosporaceae</taxon>
        <taxon>Phytophthora</taxon>
    </lineage>
</organism>
<evidence type="ECO:0000313" key="3">
    <source>
        <dbReference type="Proteomes" id="UP000198211"/>
    </source>
</evidence>
<reference evidence="3" key="1">
    <citation type="submission" date="2017-03" db="EMBL/GenBank/DDBJ databases">
        <title>Phytopthora megakarya and P. palmivora, two closely related causual agents of cacao black pod achieved similar genome size and gene model numbers by different mechanisms.</title>
        <authorList>
            <person name="Ali S."/>
            <person name="Shao J."/>
            <person name="Larry D.J."/>
            <person name="Kronmiller B."/>
            <person name="Shen D."/>
            <person name="Strem M.D."/>
            <person name="Melnick R.L."/>
            <person name="Guiltinan M.J."/>
            <person name="Tyler B.M."/>
            <person name="Meinhardt L.W."/>
            <person name="Bailey B.A."/>
        </authorList>
    </citation>
    <scope>NUCLEOTIDE SEQUENCE [LARGE SCALE GENOMIC DNA]</scope>
    <source>
        <strain evidence="3">zdho120</strain>
    </source>
</reference>
<gene>
    <name evidence="2" type="ORF">PHMEG_00017420</name>
</gene>
<proteinExistence type="predicted"/>
<sequence>MAKYSATLATAAKKSPKSWSKLRQFVKITLGATVGGLAIYGAYKLMTKDNAPAAATTTTTGSA</sequence>
<keyword evidence="1" id="KW-0472">Membrane</keyword>
<evidence type="ECO:0000313" key="2">
    <source>
        <dbReference type="EMBL" id="OWZ09818.1"/>
    </source>
</evidence>
<protein>
    <submittedName>
        <fullName evidence="2">RxLR effector protein</fullName>
    </submittedName>
</protein>
<comment type="caution">
    <text evidence="2">The sequence shown here is derived from an EMBL/GenBank/DDBJ whole genome shotgun (WGS) entry which is preliminary data.</text>
</comment>
<dbReference type="OrthoDB" id="10483352at2759"/>